<evidence type="ECO:0000313" key="5">
    <source>
        <dbReference type="Proteomes" id="UP000694257"/>
    </source>
</evidence>
<dbReference type="InterPro" id="IPR044086">
    <property type="entry name" value="LUC3-like"/>
</dbReference>
<keyword evidence="5" id="KW-1185">Reference proteome</keyword>
<dbReference type="EMBL" id="CP078145">
    <property type="protein sequence ID" value="QXN88473.1"/>
    <property type="molecule type" value="Genomic_DNA"/>
</dbReference>
<dbReference type="CDD" id="cd07106">
    <property type="entry name" value="ALDH_AldA-AAD23400"/>
    <property type="match status" value="1"/>
</dbReference>
<feature type="domain" description="Aldehyde dehydrogenase" evidence="3">
    <location>
        <begin position="17"/>
        <end position="463"/>
    </location>
</feature>
<gene>
    <name evidence="4" type="ORF">KV110_23020</name>
</gene>
<evidence type="ECO:0000256" key="2">
    <source>
        <dbReference type="RuleBase" id="RU003345"/>
    </source>
</evidence>
<dbReference type="InterPro" id="IPR029510">
    <property type="entry name" value="Ald_DH_CS_GLU"/>
</dbReference>
<dbReference type="RefSeq" id="WP_218469356.1">
    <property type="nucleotide sequence ID" value="NZ_BAABJN010000008.1"/>
</dbReference>
<dbReference type="Proteomes" id="UP000694257">
    <property type="component" value="Chromosome"/>
</dbReference>
<dbReference type="PANTHER" id="PTHR11699">
    <property type="entry name" value="ALDEHYDE DEHYDROGENASE-RELATED"/>
    <property type="match status" value="1"/>
</dbReference>
<organism evidence="4 5">
    <name type="scientific">Nocardia iowensis</name>
    <dbReference type="NCBI Taxonomy" id="204891"/>
    <lineage>
        <taxon>Bacteria</taxon>
        <taxon>Bacillati</taxon>
        <taxon>Actinomycetota</taxon>
        <taxon>Actinomycetes</taxon>
        <taxon>Mycobacteriales</taxon>
        <taxon>Nocardiaceae</taxon>
        <taxon>Nocardia</taxon>
    </lineage>
</organism>
<feature type="active site" evidence="1">
    <location>
        <position position="240"/>
    </location>
</feature>
<proteinExistence type="inferred from homology"/>
<evidence type="ECO:0000313" key="4">
    <source>
        <dbReference type="EMBL" id="QXN88473.1"/>
    </source>
</evidence>
<dbReference type="InterPro" id="IPR015590">
    <property type="entry name" value="Aldehyde_DH_dom"/>
</dbReference>
<evidence type="ECO:0000259" key="3">
    <source>
        <dbReference type="Pfam" id="PF00171"/>
    </source>
</evidence>
<comment type="similarity">
    <text evidence="2">Belongs to the aldehyde dehydrogenase family.</text>
</comment>
<protein>
    <submittedName>
        <fullName evidence="4">Aldehyde dehydrogenase family protein</fullName>
    </submittedName>
</protein>
<name>A0ABX8RFT7_NOCIO</name>
<dbReference type="PROSITE" id="PS00687">
    <property type="entry name" value="ALDEHYDE_DEHYDR_GLU"/>
    <property type="match status" value="1"/>
</dbReference>
<reference evidence="4 5" key="1">
    <citation type="submission" date="2021-07" db="EMBL/GenBank/DDBJ databases">
        <title>Whole Genome Sequence of Nocardia Iowensis.</title>
        <authorList>
            <person name="Lamm A."/>
            <person name="Collins-Fairclough A.M."/>
            <person name="Bunk B."/>
            <person name="Sproer C."/>
        </authorList>
    </citation>
    <scope>NUCLEOTIDE SEQUENCE [LARGE SCALE GENOMIC DNA]</scope>
    <source>
        <strain evidence="4 5">NRRL 5646</strain>
    </source>
</reference>
<evidence type="ECO:0000256" key="1">
    <source>
        <dbReference type="PROSITE-ProRule" id="PRU10007"/>
    </source>
</evidence>
<dbReference type="Pfam" id="PF00171">
    <property type="entry name" value="Aldedh"/>
    <property type="match status" value="1"/>
</dbReference>
<keyword evidence="2" id="KW-0560">Oxidoreductase</keyword>
<accession>A0ABX8RFT7</accession>
<sequence>MSEFGMTIEGDHVIGHRMFEVVDPATGEVFAQAPECSPAQLDAAMHSALSAFTDWAADDDRRREVLDSAAAAVLAAADPLAELLTAEQGKPLADSRREIASAALWLRYFAQLELAPEIVRNGKHSHARIYRRALGVVAAITPWNFPIALAMWKIAPALRAGNTMLLKPSPCTPLSSLELGRILAGVLPAGVLNVVSGTDPLGAAITAHPTPRKISFTGSISTGRLVGVAAAQALKPATLELGGNDPAILLDDVVPAEVAEALFWAAFGNNGQTCFAVKRVYVPDALHDEVADALIEIAGRVRVGDGRQPGVQLGPLINGHQLDRVRGLVADAVRHGATATAGKQAVGPPGFFCAPTIVTDVTDGIRLVDDEQFGPALPIIRYHDLDDAVARADNGRYGLTASVWSGDPEWAHSIATRLDCGQVSINAHGGAVRPHLPFGGHKYSGIGVENGIWGLHEFTSMQVISGPSGT</sequence>